<comment type="catalytic activity">
    <reaction evidence="2">
        <text>a 3'-end 2',3'-cyclophospho-ribonucleotide-RNA + H2O = a 3'-end 2'-phospho-ribonucleotide-RNA + H(+)</text>
        <dbReference type="Rhea" id="RHEA:11828"/>
        <dbReference type="Rhea" id="RHEA-COMP:10464"/>
        <dbReference type="Rhea" id="RHEA-COMP:17353"/>
        <dbReference type="ChEBI" id="CHEBI:15377"/>
        <dbReference type="ChEBI" id="CHEBI:15378"/>
        <dbReference type="ChEBI" id="CHEBI:83064"/>
        <dbReference type="ChEBI" id="CHEBI:173113"/>
        <dbReference type="EC" id="3.1.4.58"/>
    </reaction>
</comment>
<evidence type="ECO:0000259" key="3">
    <source>
        <dbReference type="Pfam" id="PF02834"/>
    </source>
</evidence>
<comment type="similarity">
    <text evidence="2">Belongs to the 2H phosphoesterase superfamily. ThpR family.</text>
</comment>
<dbReference type="RefSeq" id="WP_068167698.1">
    <property type="nucleotide sequence ID" value="NZ_BAQB01000001.1"/>
</dbReference>
<organism evidence="4 5">
    <name type="scientific">Neokomagataea tanensis NBRC 106556</name>
    <dbReference type="NCBI Taxonomy" id="1223519"/>
    <lineage>
        <taxon>Bacteria</taxon>
        <taxon>Pseudomonadati</taxon>
        <taxon>Pseudomonadota</taxon>
        <taxon>Alphaproteobacteria</taxon>
        <taxon>Acetobacterales</taxon>
        <taxon>Acetobacteraceae</taxon>
        <taxon>Neokomagataea</taxon>
    </lineage>
</organism>
<dbReference type="InterPro" id="IPR014051">
    <property type="entry name" value="Phosphoesterase_HXTX"/>
</dbReference>
<dbReference type="EC" id="3.1.4.58" evidence="2"/>
<dbReference type="NCBIfam" id="TIGR02258">
    <property type="entry name" value="2_5_ligase"/>
    <property type="match status" value="1"/>
</dbReference>
<evidence type="ECO:0000256" key="2">
    <source>
        <dbReference type="HAMAP-Rule" id="MF_01940"/>
    </source>
</evidence>
<gene>
    <name evidence="4" type="ORF">AA106556_0092</name>
</gene>
<dbReference type="InterPro" id="IPR004175">
    <property type="entry name" value="RNA_CPDase"/>
</dbReference>
<comment type="caution">
    <text evidence="2">Lacks conserved residue(s) required for the propagation of feature annotation.</text>
</comment>
<evidence type="ECO:0000313" key="5">
    <source>
        <dbReference type="Proteomes" id="UP001062443"/>
    </source>
</evidence>
<dbReference type="PANTHER" id="PTHR35561">
    <property type="entry name" value="RNA 2',3'-CYCLIC PHOSPHODIESTERASE"/>
    <property type="match status" value="1"/>
</dbReference>
<dbReference type="GO" id="GO:0016874">
    <property type="term" value="F:ligase activity"/>
    <property type="evidence" value="ECO:0007669"/>
    <property type="project" value="UniProtKB-KW"/>
</dbReference>
<accession>A0ABQ0QG14</accession>
<dbReference type="SUPFAM" id="SSF55144">
    <property type="entry name" value="LigT-like"/>
    <property type="match status" value="1"/>
</dbReference>
<dbReference type="Gene3D" id="3.90.1140.10">
    <property type="entry name" value="Cyclic phosphodiesterase"/>
    <property type="match status" value="1"/>
</dbReference>
<dbReference type="InterPro" id="IPR009097">
    <property type="entry name" value="Cyclic_Pdiesterase"/>
</dbReference>
<dbReference type="Pfam" id="PF02834">
    <property type="entry name" value="LigT_PEase"/>
    <property type="match status" value="1"/>
</dbReference>
<keyword evidence="4" id="KW-0436">Ligase</keyword>
<proteinExistence type="inferred from homology"/>
<dbReference type="HAMAP" id="MF_01940">
    <property type="entry name" value="RNA_CPDase"/>
    <property type="match status" value="1"/>
</dbReference>
<evidence type="ECO:0000313" key="4">
    <source>
        <dbReference type="EMBL" id="GBR43444.1"/>
    </source>
</evidence>
<sequence>MRLFVALDLSDALREELALLRGSLPNVQWIPKENYHLTLRFIGEVSSRADQEDIDLALSRLSWEPFDLSLLGAGLRENTTNDTLTIHVERSEALTNLQTNIERHLRRAGCTTLRKRFHPEIALGHLSSSRREEAARWVQAHNLFRSAPMNVQHVTLFESLKGFGQHTYVPQAEYAWCPDMPLVPEYED</sequence>
<feature type="active site" description="Proton donor" evidence="2">
    <location>
        <position position="36"/>
    </location>
</feature>
<comment type="function">
    <text evidence="2">Hydrolyzes RNA 2',3'-cyclic phosphodiester to an RNA 2'-phosphomonoester.</text>
</comment>
<keyword evidence="5" id="KW-1185">Reference proteome</keyword>
<keyword evidence="1 2" id="KW-0378">Hydrolase</keyword>
<reference evidence="4" key="1">
    <citation type="submission" date="2013-04" db="EMBL/GenBank/DDBJ databases">
        <title>The genome sequencing project of 58 acetic acid bacteria.</title>
        <authorList>
            <person name="Okamoto-Kainuma A."/>
            <person name="Ishikawa M."/>
            <person name="Umino S."/>
            <person name="Koizumi Y."/>
            <person name="Shiwa Y."/>
            <person name="Yoshikawa H."/>
            <person name="Matsutani M."/>
            <person name="Matsushita K."/>
        </authorList>
    </citation>
    <scope>NUCLEOTIDE SEQUENCE</scope>
    <source>
        <strain evidence="4">NBRC 106556</strain>
    </source>
</reference>
<protein>
    <recommendedName>
        <fullName evidence="2">RNA 2',3'-cyclic phosphodiesterase</fullName>
        <shortName evidence="2">RNA 2',3'-CPDase</shortName>
        <ecNumber evidence="2">3.1.4.58</ecNumber>
    </recommendedName>
</protein>
<feature type="short sequence motif" description="HXTX 1" evidence="2">
    <location>
        <begin position="36"/>
        <end position="39"/>
    </location>
</feature>
<dbReference type="EMBL" id="BAQB01000001">
    <property type="protein sequence ID" value="GBR43444.1"/>
    <property type="molecule type" value="Genomic_DNA"/>
</dbReference>
<dbReference type="Proteomes" id="UP001062443">
    <property type="component" value="Unassembled WGS sequence"/>
</dbReference>
<dbReference type="PANTHER" id="PTHR35561:SF1">
    <property type="entry name" value="RNA 2',3'-CYCLIC PHOSPHODIESTERASE"/>
    <property type="match status" value="1"/>
</dbReference>
<comment type="caution">
    <text evidence="4">The sequence shown here is derived from an EMBL/GenBank/DDBJ whole genome shotgun (WGS) entry which is preliminary data.</text>
</comment>
<feature type="domain" description="Phosphoesterase HXTX" evidence="3">
    <location>
        <begin position="8"/>
        <end position="80"/>
    </location>
</feature>
<name>A0ABQ0QG14_9PROT</name>
<evidence type="ECO:0000256" key="1">
    <source>
        <dbReference type="ARBA" id="ARBA00022801"/>
    </source>
</evidence>